<dbReference type="EMBL" id="CAII01000597">
    <property type="protein sequence ID" value="CCH99524.1"/>
    <property type="molecule type" value="Genomic_DNA"/>
</dbReference>
<dbReference type="HOGENOM" id="CLU_2771229_0_0_3"/>
<evidence type="ECO:0000313" key="2">
    <source>
        <dbReference type="Proteomes" id="UP000003172"/>
    </source>
</evidence>
<dbReference type="AlphaFoldDB" id="I4FV49"/>
<comment type="caution">
    <text evidence="1">The sequence shown here is derived from an EMBL/GenBank/DDBJ whole genome shotgun (WGS) entry which is preliminary data.</text>
</comment>
<gene>
    <name evidence="1" type="ORF">MICAB_6360009</name>
</gene>
<proteinExistence type="predicted"/>
<organism evidence="1 2">
    <name type="scientific">Microcystis aeruginosa PCC 9717</name>
    <dbReference type="NCBI Taxonomy" id="1160286"/>
    <lineage>
        <taxon>Bacteria</taxon>
        <taxon>Bacillati</taxon>
        <taxon>Cyanobacteriota</taxon>
        <taxon>Cyanophyceae</taxon>
        <taxon>Oscillatoriophycideae</taxon>
        <taxon>Chroococcales</taxon>
        <taxon>Microcystaceae</taxon>
        <taxon>Microcystis</taxon>
    </lineage>
</organism>
<reference evidence="1 2" key="1">
    <citation type="submission" date="2012-04" db="EMBL/GenBank/DDBJ databases">
        <authorList>
            <person name="Genoscope - CEA"/>
        </authorList>
    </citation>
    <scope>NUCLEOTIDE SEQUENCE [LARGE SCALE GENOMIC DNA]</scope>
    <source>
        <strain evidence="1 2">9717</strain>
    </source>
</reference>
<name>I4FV49_MICAE</name>
<sequence length="69" mass="7297">MAKSIQYQSVPLTFLPGPGWMQATGQAETQSATPSQVPVTIECGTVFSPLILNITLPLLGTAVPRSDHC</sequence>
<protein>
    <submittedName>
        <fullName evidence="1">Uncharacterized protein</fullName>
    </submittedName>
</protein>
<accession>I4FV49</accession>
<evidence type="ECO:0000313" key="1">
    <source>
        <dbReference type="EMBL" id="CCH99524.1"/>
    </source>
</evidence>
<dbReference type="Proteomes" id="UP000003172">
    <property type="component" value="Unassembled WGS sequence"/>
</dbReference>